<gene>
    <name evidence="2" type="ORF">LTRI10_LOCUS13014</name>
</gene>
<feature type="region of interest" description="Disordered" evidence="1">
    <location>
        <begin position="47"/>
        <end position="68"/>
    </location>
</feature>
<keyword evidence="3" id="KW-1185">Reference proteome</keyword>
<evidence type="ECO:0000313" key="3">
    <source>
        <dbReference type="Proteomes" id="UP001497516"/>
    </source>
</evidence>
<protein>
    <submittedName>
        <fullName evidence="2">Uncharacterized protein</fullName>
    </submittedName>
</protein>
<feature type="compositionally biased region" description="Low complexity" evidence="1">
    <location>
        <begin position="8"/>
        <end position="21"/>
    </location>
</feature>
<name>A0AAV2DCS7_9ROSI</name>
<dbReference type="EMBL" id="OZ034815">
    <property type="protein sequence ID" value="CAL1370921.1"/>
    <property type="molecule type" value="Genomic_DNA"/>
</dbReference>
<feature type="region of interest" description="Disordered" evidence="1">
    <location>
        <begin position="1"/>
        <end position="30"/>
    </location>
</feature>
<dbReference type="AlphaFoldDB" id="A0AAV2DCS7"/>
<organism evidence="2 3">
    <name type="scientific">Linum trigynum</name>
    <dbReference type="NCBI Taxonomy" id="586398"/>
    <lineage>
        <taxon>Eukaryota</taxon>
        <taxon>Viridiplantae</taxon>
        <taxon>Streptophyta</taxon>
        <taxon>Embryophyta</taxon>
        <taxon>Tracheophyta</taxon>
        <taxon>Spermatophyta</taxon>
        <taxon>Magnoliopsida</taxon>
        <taxon>eudicotyledons</taxon>
        <taxon>Gunneridae</taxon>
        <taxon>Pentapetalae</taxon>
        <taxon>rosids</taxon>
        <taxon>fabids</taxon>
        <taxon>Malpighiales</taxon>
        <taxon>Linaceae</taxon>
        <taxon>Linum</taxon>
    </lineage>
</organism>
<proteinExistence type="predicted"/>
<feature type="compositionally biased region" description="Basic and acidic residues" evidence="1">
    <location>
        <begin position="47"/>
        <end position="64"/>
    </location>
</feature>
<evidence type="ECO:0000256" key="1">
    <source>
        <dbReference type="SAM" id="MobiDB-lite"/>
    </source>
</evidence>
<sequence length="162" mass="18186">MEKSGAPSSTSTTDRTITSASGNESGTHTSGELLQYYEFEVVLKSPDKLQKGGNDDDQDKEEKNRKKLVCLDEEGEGIVELPPNHYSNYKYNEKPQVVASTSKAKKRTRILSVEYKRLKVERWKRNNVVLHEALMRSIGKKNGTGSNFAEGDQVDLKLKLGH</sequence>
<dbReference type="Proteomes" id="UP001497516">
    <property type="component" value="Chromosome 2"/>
</dbReference>
<accession>A0AAV2DCS7</accession>
<evidence type="ECO:0000313" key="2">
    <source>
        <dbReference type="EMBL" id="CAL1370921.1"/>
    </source>
</evidence>
<reference evidence="2 3" key="1">
    <citation type="submission" date="2024-04" db="EMBL/GenBank/DDBJ databases">
        <authorList>
            <person name="Fracassetti M."/>
        </authorList>
    </citation>
    <scope>NUCLEOTIDE SEQUENCE [LARGE SCALE GENOMIC DNA]</scope>
</reference>